<proteinExistence type="inferred from homology"/>
<dbReference type="InterPro" id="IPR012382">
    <property type="entry name" value="CobI/CbiL"/>
</dbReference>
<evidence type="ECO:0000259" key="8">
    <source>
        <dbReference type="Pfam" id="PF00590"/>
    </source>
</evidence>
<gene>
    <name evidence="9" type="ORF">GTC17253_16050</name>
</gene>
<dbReference type="InterPro" id="IPR014776">
    <property type="entry name" value="4pyrrole_Mease_sub2"/>
</dbReference>
<dbReference type="Pfam" id="PF00590">
    <property type="entry name" value="TP_methylase"/>
    <property type="match status" value="1"/>
</dbReference>
<dbReference type="EC" id="2.1.1.151" evidence="7"/>
<dbReference type="EMBL" id="AP035785">
    <property type="protein sequence ID" value="BFO71639.1"/>
    <property type="molecule type" value="Genomic_DNA"/>
</dbReference>
<dbReference type="InterPro" id="IPR003043">
    <property type="entry name" value="Uropor_MeTrfase_CS"/>
</dbReference>
<keyword evidence="4" id="KW-0489">Methyltransferase</keyword>
<comment type="similarity">
    <text evidence="2 7">Belongs to the precorrin methyltransferase family.</text>
</comment>
<dbReference type="GO" id="GO:0009236">
    <property type="term" value="P:cobalamin biosynthetic process"/>
    <property type="evidence" value="ECO:0007669"/>
    <property type="project" value="UniProtKB-UniRule"/>
</dbReference>
<dbReference type="GO" id="GO:0030788">
    <property type="term" value="F:precorrin-2 C20-methyltransferase activity"/>
    <property type="evidence" value="ECO:0007669"/>
    <property type="project" value="InterPro"/>
</dbReference>
<keyword evidence="5" id="KW-0808">Transferase</keyword>
<dbReference type="PIRSF" id="PIRSF036427">
    <property type="entry name" value="Precrrn-2_mtase"/>
    <property type="match status" value="1"/>
</dbReference>
<evidence type="ECO:0000256" key="4">
    <source>
        <dbReference type="ARBA" id="ARBA00022603"/>
    </source>
</evidence>
<dbReference type="GO" id="GO:0043781">
    <property type="term" value="F:cobalt-factor II C20-methyltransferase activity"/>
    <property type="evidence" value="ECO:0007669"/>
    <property type="project" value="UniProtKB-EC"/>
</dbReference>
<comment type="subunit">
    <text evidence="7">Homodimer.</text>
</comment>
<sequence length="231" mass="25132">MTMQPDNSIQFVSLGPGDPEMVTLGALHALQRADIILAPGNKETSRAADIVRSLGITTPIEVFHIPMSTNRQAALDAYAALADLAKQAIKQDKRVAVCVEGDASVYASMHYVMDLLAAEGYPATQLPGIPSFIAAAAVANMHLVSGNQRLVVVPGNLTPTDTEHYLADNCVVVVMKLSACIDAMHTVMAQHPDWQYAYYENVGLPTSFFSQRIEDIVARQPTYFSMLIIRR</sequence>
<comment type="catalytic activity">
    <reaction evidence="7">
        <text>Co-precorrin-2 + S-adenosyl-L-methionine = Co-precorrin-3 + S-adenosyl-L-homocysteine + H(+)</text>
        <dbReference type="Rhea" id="RHEA:17997"/>
        <dbReference type="ChEBI" id="CHEBI:15378"/>
        <dbReference type="ChEBI" id="CHEBI:57856"/>
        <dbReference type="ChEBI" id="CHEBI:59789"/>
        <dbReference type="ChEBI" id="CHEBI:60053"/>
        <dbReference type="ChEBI" id="CHEBI:60060"/>
        <dbReference type="EC" id="2.1.1.151"/>
    </reaction>
</comment>
<dbReference type="GO" id="GO:0032259">
    <property type="term" value="P:methylation"/>
    <property type="evidence" value="ECO:0007669"/>
    <property type="project" value="UniProtKB-KW"/>
</dbReference>
<dbReference type="InterPro" id="IPR000878">
    <property type="entry name" value="4pyrrol_Mease"/>
</dbReference>
<dbReference type="PANTHER" id="PTHR43467:SF2">
    <property type="entry name" value="COBALT-PRECORRIN-2 C(20)-METHYLTRANSFERASE"/>
    <property type="match status" value="1"/>
</dbReference>
<dbReference type="Gene3D" id="3.40.1010.10">
    <property type="entry name" value="Cobalt-precorrin-4 Transmethylase, Domain 1"/>
    <property type="match status" value="1"/>
</dbReference>
<evidence type="ECO:0000313" key="9">
    <source>
        <dbReference type="EMBL" id="BFO71639.1"/>
    </source>
</evidence>
<keyword evidence="3" id="KW-0169">Cobalamin biosynthesis</keyword>
<dbReference type="AlphaFoldDB" id="A0AB33IR97"/>
<evidence type="ECO:0000256" key="7">
    <source>
        <dbReference type="PIRNR" id="PIRNR036427"/>
    </source>
</evidence>
<comment type="pathway">
    <text evidence="1">Cofactor biosynthesis; adenosylcobalamin biosynthesis.</text>
</comment>
<evidence type="ECO:0000256" key="1">
    <source>
        <dbReference type="ARBA" id="ARBA00004953"/>
    </source>
</evidence>
<accession>A0AB33IR97</accession>
<evidence type="ECO:0000256" key="6">
    <source>
        <dbReference type="ARBA" id="ARBA00022691"/>
    </source>
</evidence>
<name>A0AB33IR97_9BACT</name>
<dbReference type="SUPFAM" id="SSF53790">
    <property type="entry name" value="Tetrapyrrole methylase"/>
    <property type="match status" value="1"/>
</dbReference>
<evidence type="ECO:0000256" key="3">
    <source>
        <dbReference type="ARBA" id="ARBA00022573"/>
    </source>
</evidence>
<dbReference type="InterPro" id="IPR035996">
    <property type="entry name" value="4pyrrol_Methylase_sf"/>
</dbReference>
<evidence type="ECO:0000256" key="5">
    <source>
        <dbReference type="ARBA" id="ARBA00022679"/>
    </source>
</evidence>
<comment type="function">
    <text evidence="7">Methylates cobalt-precorrin-2 at the C-20 position to produce cobalt-precorrin-3A in the anaerobic cobalamin biosynthesis pathway.</text>
</comment>
<dbReference type="CDD" id="cd11645">
    <property type="entry name" value="Precorrin_2_C20_MT"/>
    <property type="match status" value="1"/>
</dbReference>
<evidence type="ECO:0000256" key="2">
    <source>
        <dbReference type="ARBA" id="ARBA00005879"/>
    </source>
</evidence>
<dbReference type="PROSITE" id="PS00839">
    <property type="entry name" value="SUMT_1"/>
    <property type="match status" value="1"/>
</dbReference>
<dbReference type="InterPro" id="IPR014777">
    <property type="entry name" value="4pyrrole_Mease_sub1"/>
</dbReference>
<feature type="domain" description="Tetrapyrrole methylase" evidence="8">
    <location>
        <begin position="10"/>
        <end position="206"/>
    </location>
</feature>
<organism evidence="9">
    <name type="scientific">Prevotella sp. GTC17253</name>
    <dbReference type="NCBI Taxonomy" id="3236793"/>
    <lineage>
        <taxon>Bacteria</taxon>
        <taxon>Pseudomonadati</taxon>
        <taxon>Bacteroidota</taxon>
        <taxon>Bacteroidia</taxon>
        <taxon>Bacteroidales</taxon>
        <taxon>Prevotellaceae</taxon>
        <taxon>Prevotella</taxon>
    </lineage>
</organism>
<dbReference type="Gene3D" id="3.30.950.10">
    <property type="entry name" value="Methyltransferase, Cobalt-precorrin-4 Transmethylase, Domain 2"/>
    <property type="match status" value="1"/>
</dbReference>
<protein>
    <recommendedName>
        <fullName evidence="7">Cobalt-precorrin-2 C(20)-methyltransferase</fullName>
        <ecNumber evidence="7">2.1.1.151</ecNumber>
    </recommendedName>
</protein>
<keyword evidence="6" id="KW-0949">S-adenosyl-L-methionine</keyword>
<dbReference type="PANTHER" id="PTHR43467">
    <property type="entry name" value="COBALT-PRECORRIN-2 C(20)-METHYLTRANSFERASE"/>
    <property type="match status" value="1"/>
</dbReference>
<reference evidence="9" key="1">
    <citation type="submission" date="2024-07" db="EMBL/GenBank/DDBJ databases">
        <title>Complete genome sequence of Prevotella sp. YM-2024 GTC17253.</title>
        <authorList>
            <person name="Hayashi M."/>
            <person name="Muto Y."/>
            <person name="Tanaka K."/>
            <person name="Niwa H."/>
        </authorList>
    </citation>
    <scope>NUCLEOTIDE SEQUENCE</scope>
    <source>
        <strain evidence="9">GTC17253</strain>
    </source>
</reference>